<comment type="caution">
    <text evidence="3">The sequence shown here is derived from an EMBL/GenBank/DDBJ whole genome shotgun (WGS) entry which is preliminary data.</text>
</comment>
<dbReference type="PROSITE" id="PS00109">
    <property type="entry name" value="PROTEIN_KINASE_TYR"/>
    <property type="match status" value="1"/>
</dbReference>
<dbReference type="InterPro" id="IPR011009">
    <property type="entry name" value="Kinase-like_dom_sf"/>
</dbReference>
<feature type="region of interest" description="Disordered" evidence="1">
    <location>
        <begin position="157"/>
        <end position="202"/>
    </location>
</feature>
<dbReference type="InterPro" id="IPR000719">
    <property type="entry name" value="Prot_kinase_dom"/>
</dbReference>
<feature type="domain" description="Protein kinase" evidence="2">
    <location>
        <begin position="265"/>
        <end position="577"/>
    </location>
</feature>
<dbReference type="GO" id="GO:0004672">
    <property type="term" value="F:protein kinase activity"/>
    <property type="evidence" value="ECO:0007669"/>
    <property type="project" value="InterPro"/>
</dbReference>
<evidence type="ECO:0000313" key="3">
    <source>
        <dbReference type="EMBL" id="KAF5365885.1"/>
    </source>
</evidence>
<dbReference type="InterPro" id="IPR008266">
    <property type="entry name" value="Tyr_kinase_AS"/>
</dbReference>
<feature type="compositionally biased region" description="Low complexity" evidence="1">
    <location>
        <begin position="25"/>
        <end position="37"/>
    </location>
</feature>
<keyword evidence="4" id="KW-1185">Reference proteome</keyword>
<gene>
    <name evidence="3" type="ORF">D9757_011034</name>
</gene>
<evidence type="ECO:0000256" key="1">
    <source>
        <dbReference type="SAM" id="MobiDB-lite"/>
    </source>
</evidence>
<name>A0A8H5LQ65_9AGAR</name>
<dbReference type="Proteomes" id="UP000518752">
    <property type="component" value="Unassembled WGS sequence"/>
</dbReference>
<feature type="compositionally biased region" description="Basic and acidic residues" evidence="1">
    <location>
        <begin position="187"/>
        <end position="197"/>
    </location>
</feature>
<reference evidence="3 4" key="1">
    <citation type="journal article" date="2020" name="ISME J.">
        <title>Uncovering the hidden diversity of litter-decomposition mechanisms in mushroom-forming fungi.</title>
        <authorList>
            <person name="Floudas D."/>
            <person name="Bentzer J."/>
            <person name="Ahren D."/>
            <person name="Johansson T."/>
            <person name="Persson P."/>
            <person name="Tunlid A."/>
        </authorList>
    </citation>
    <scope>NUCLEOTIDE SEQUENCE [LARGE SCALE GENOMIC DNA]</scope>
    <source>
        <strain evidence="3 4">CBS 406.79</strain>
    </source>
</reference>
<dbReference type="SUPFAM" id="SSF56112">
    <property type="entry name" value="Protein kinase-like (PK-like)"/>
    <property type="match status" value="1"/>
</dbReference>
<dbReference type="GO" id="GO:0005524">
    <property type="term" value="F:ATP binding"/>
    <property type="evidence" value="ECO:0007669"/>
    <property type="project" value="InterPro"/>
</dbReference>
<organism evidence="3 4">
    <name type="scientific">Collybiopsis confluens</name>
    <dbReference type="NCBI Taxonomy" id="2823264"/>
    <lineage>
        <taxon>Eukaryota</taxon>
        <taxon>Fungi</taxon>
        <taxon>Dikarya</taxon>
        <taxon>Basidiomycota</taxon>
        <taxon>Agaricomycotina</taxon>
        <taxon>Agaricomycetes</taxon>
        <taxon>Agaricomycetidae</taxon>
        <taxon>Agaricales</taxon>
        <taxon>Marasmiineae</taxon>
        <taxon>Omphalotaceae</taxon>
        <taxon>Collybiopsis</taxon>
    </lineage>
</organism>
<feature type="compositionally biased region" description="Basic and acidic residues" evidence="1">
    <location>
        <begin position="169"/>
        <end position="181"/>
    </location>
</feature>
<proteinExistence type="predicted"/>
<dbReference type="PANTHER" id="PTHR38248">
    <property type="entry name" value="FUNK1 6"/>
    <property type="match status" value="1"/>
</dbReference>
<dbReference type="Gene3D" id="1.10.510.10">
    <property type="entry name" value="Transferase(Phosphotransferase) domain 1"/>
    <property type="match status" value="1"/>
</dbReference>
<dbReference type="OrthoDB" id="5569250at2759"/>
<dbReference type="PROSITE" id="PS50011">
    <property type="entry name" value="PROTEIN_KINASE_DOM"/>
    <property type="match status" value="1"/>
</dbReference>
<dbReference type="PANTHER" id="PTHR38248:SF2">
    <property type="entry name" value="FUNK1 11"/>
    <property type="match status" value="1"/>
</dbReference>
<protein>
    <recommendedName>
        <fullName evidence="2">Protein kinase domain-containing protein</fullName>
    </recommendedName>
</protein>
<evidence type="ECO:0000313" key="4">
    <source>
        <dbReference type="Proteomes" id="UP000518752"/>
    </source>
</evidence>
<evidence type="ECO:0000259" key="2">
    <source>
        <dbReference type="PROSITE" id="PS50011"/>
    </source>
</evidence>
<dbReference type="InterPro" id="IPR040976">
    <property type="entry name" value="Pkinase_fungal"/>
</dbReference>
<accession>A0A8H5LQ65</accession>
<dbReference type="AlphaFoldDB" id="A0A8H5LQ65"/>
<feature type="region of interest" description="Disordered" evidence="1">
    <location>
        <begin position="1"/>
        <end position="54"/>
    </location>
</feature>
<feature type="compositionally biased region" description="Polar residues" evidence="1">
    <location>
        <begin position="38"/>
        <end position="47"/>
    </location>
</feature>
<sequence>MLEDGDLPMPKPKGSNLKMERLSRTKAAANNAKTDNNGSSTKTQKSNGGLPAPADKASALFQRSRRQAAAYGRALFSAEAIRSHVIALVIHRRVFRFVYCRSIVIESEVRFPLNISYLFTARGPRSLTGKTLVQHLHSLPHDKIGVIPNMEPSSSQVFELRSSKGNSKRSPEDREEHELQSKKPKIDRKGKQKERVDSQGSLTHASTESFVFSNVQSPLSEYTSAEATASAVIAEYPSLVGYTYTLVVEGVKRVLRVTQVIFRSDGLIEGIGRGTTVLEVKCIGEEVVETAQRTTVAPEESWKGQDLILKVSFPPSERTKESVLIDTARAHAETYHAHWALRHLPRVVASVDSLDWESNDPSENTLQKRLKSQFGDTYEMRSLRATVLEKLEPLSNLKSAREFAQVFYDILQIHRWLYEQPKILHRDLSMANIMFRREGDQVYGVLNDFDLSSLLTRMDKSPTSKHRTGTKPFMAHNLLDTEWDKGHLYRHDLESLFYIILIVSSHYSGPTTRPYSLPYEAWFDGVDRVVLNAKVELLQSDTPKLPVQTYFNGFTQWLLRIRQMLNQGYKSRPGPFFWSDKDRLKAVFYDWETLDGNVTYLQMMKVMHLFDGEELVTRWDGGSKSS</sequence>
<dbReference type="Pfam" id="PF17667">
    <property type="entry name" value="Pkinase_fungal"/>
    <property type="match status" value="1"/>
</dbReference>
<dbReference type="EMBL" id="JAACJN010000159">
    <property type="protein sequence ID" value="KAF5365885.1"/>
    <property type="molecule type" value="Genomic_DNA"/>
</dbReference>